<evidence type="ECO:0000313" key="5">
    <source>
        <dbReference type="Proteomes" id="UP000638560"/>
    </source>
</evidence>
<evidence type="ECO:0000256" key="2">
    <source>
        <dbReference type="ARBA" id="ARBA00023008"/>
    </source>
</evidence>
<gene>
    <name evidence="4" type="ORF">I0C86_24870</name>
</gene>
<keyword evidence="1" id="KW-0479">Metal-binding</keyword>
<reference evidence="4 5" key="1">
    <citation type="submission" date="2020-11" db="EMBL/GenBank/DDBJ databases">
        <title>A novel isolate from a Black sea contaminated sediment with potential to produce alkanes: Plantactinospora alkalitolerans sp. nov.</title>
        <authorList>
            <person name="Carro L."/>
            <person name="Veyisoglu A."/>
            <person name="Guven K."/>
            <person name="Schumann P."/>
            <person name="Klenk H.-P."/>
            <person name="Sahin N."/>
        </authorList>
    </citation>
    <scope>NUCLEOTIDE SEQUENCE [LARGE SCALE GENOMIC DNA]</scope>
    <source>
        <strain evidence="4 5">S1510</strain>
    </source>
</reference>
<dbReference type="InterPro" id="IPR000428">
    <property type="entry name" value="Cu-bd"/>
</dbReference>
<dbReference type="InterPro" id="IPR006122">
    <property type="entry name" value="HMA_Cu_ion-bd"/>
</dbReference>
<evidence type="ECO:0000313" key="4">
    <source>
        <dbReference type="EMBL" id="MBF9132156.1"/>
    </source>
</evidence>
<dbReference type="SUPFAM" id="SSF55008">
    <property type="entry name" value="HMA, heavy metal-associated domain"/>
    <property type="match status" value="1"/>
</dbReference>
<evidence type="ECO:0000259" key="3">
    <source>
        <dbReference type="PROSITE" id="PS50846"/>
    </source>
</evidence>
<dbReference type="Proteomes" id="UP000638560">
    <property type="component" value="Unassembled WGS sequence"/>
</dbReference>
<dbReference type="InterPro" id="IPR017969">
    <property type="entry name" value="Heavy-metal-associated_CS"/>
</dbReference>
<keyword evidence="2" id="KW-0186">Copper</keyword>
<feature type="domain" description="HMA" evidence="3">
    <location>
        <begin position="2"/>
        <end position="67"/>
    </location>
</feature>
<dbReference type="Pfam" id="PF00403">
    <property type="entry name" value="HMA"/>
    <property type="match status" value="1"/>
</dbReference>
<name>A0ABS0H124_9ACTN</name>
<keyword evidence="5" id="KW-1185">Reference proteome</keyword>
<accession>A0ABS0H124</accession>
<dbReference type="CDD" id="cd00371">
    <property type="entry name" value="HMA"/>
    <property type="match status" value="1"/>
</dbReference>
<dbReference type="EMBL" id="JADPUN010000221">
    <property type="protein sequence ID" value="MBF9132156.1"/>
    <property type="molecule type" value="Genomic_DNA"/>
</dbReference>
<dbReference type="Gene3D" id="3.30.70.100">
    <property type="match status" value="1"/>
</dbReference>
<dbReference type="PROSITE" id="PS50846">
    <property type="entry name" value="HMA_2"/>
    <property type="match status" value="1"/>
</dbReference>
<dbReference type="RefSeq" id="WP_196203692.1">
    <property type="nucleotide sequence ID" value="NZ_JADPUN010000221.1"/>
</dbReference>
<dbReference type="PROSITE" id="PS01047">
    <property type="entry name" value="HMA_1"/>
    <property type="match status" value="1"/>
</dbReference>
<dbReference type="NCBIfam" id="TIGR00003">
    <property type="entry name" value="copper ion binding protein"/>
    <property type="match status" value="1"/>
</dbReference>
<dbReference type="InterPro" id="IPR036163">
    <property type="entry name" value="HMA_dom_sf"/>
</dbReference>
<proteinExistence type="predicted"/>
<evidence type="ECO:0000256" key="1">
    <source>
        <dbReference type="ARBA" id="ARBA00022723"/>
    </source>
</evidence>
<comment type="caution">
    <text evidence="4">The sequence shown here is derived from an EMBL/GenBank/DDBJ whole genome shotgun (WGS) entry which is preliminary data.</text>
</comment>
<sequence length="69" mass="7238">MITKKYEVKGMTCSHCVNAVSTEVGAIPGVTEVAVDLTTGQVTVNSTEPVDVQALRNAVDEAGYELVTP</sequence>
<organism evidence="4 5">
    <name type="scientific">Plantactinospora alkalitolerans</name>
    <dbReference type="NCBI Taxonomy" id="2789879"/>
    <lineage>
        <taxon>Bacteria</taxon>
        <taxon>Bacillati</taxon>
        <taxon>Actinomycetota</taxon>
        <taxon>Actinomycetes</taxon>
        <taxon>Micromonosporales</taxon>
        <taxon>Micromonosporaceae</taxon>
        <taxon>Plantactinospora</taxon>
    </lineage>
</organism>
<dbReference type="PRINTS" id="PR00944">
    <property type="entry name" value="CUEXPORT"/>
</dbReference>
<protein>
    <submittedName>
        <fullName evidence="4">Heavy-metal-associated domain-containing protein</fullName>
    </submittedName>
</protein>
<dbReference type="InterPro" id="IPR006121">
    <property type="entry name" value="HMA_dom"/>
</dbReference>